<dbReference type="GO" id="GO:0004566">
    <property type="term" value="F:beta-glucuronidase activity"/>
    <property type="evidence" value="ECO:0007669"/>
    <property type="project" value="TreeGrafter"/>
</dbReference>
<dbReference type="AlphaFoldDB" id="A0A834YGJ7"/>
<dbReference type="GO" id="GO:0009505">
    <property type="term" value="C:plant-type cell wall"/>
    <property type="evidence" value="ECO:0007669"/>
    <property type="project" value="TreeGrafter"/>
</dbReference>
<sequence length="107" mass="11585">MNINVRMGEKTIHGEGSFTDDLKKAVSWTGRKASDKTSLREEYHLTPRDGYLRSQTTVLNGIPLELTGDGAIPALDPDLVDGKSPISIAPLSVAFILFPNFEAPACV</sequence>
<dbReference type="OMA" id="MNINVRM"/>
<comment type="caution">
    <text evidence="1">The sequence shown here is derived from an EMBL/GenBank/DDBJ whole genome shotgun (WGS) entry which is preliminary data.</text>
</comment>
<reference evidence="1 2" key="1">
    <citation type="submission" date="2020-04" db="EMBL/GenBank/DDBJ databases">
        <title>Plant Genome Project.</title>
        <authorList>
            <person name="Zhang R.-G."/>
        </authorList>
    </citation>
    <scope>NUCLEOTIDE SEQUENCE [LARGE SCALE GENOMIC DNA]</scope>
    <source>
        <strain evidence="1">YNK0</strain>
        <tissue evidence="1">Leaf</tissue>
    </source>
</reference>
<name>A0A834YGJ7_TETSI</name>
<evidence type="ECO:0000313" key="1">
    <source>
        <dbReference type="EMBL" id="KAF8378765.1"/>
    </source>
</evidence>
<dbReference type="EMBL" id="JABCRI010000023">
    <property type="protein sequence ID" value="KAF8378765.1"/>
    <property type="molecule type" value="Genomic_DNA"/>
</dbReference>
<dbReference type="Proteomes" id="UP000655225">
    <property type="component" value="Unassembled WGS sequence"/>
</dbReference>
<keyword evidence="2" id="KW-1185">Reference proteome</keyword>
<evidence type="ECO:0000313" key="2">
    <source>
        <dbReference type="Proteomes" id="UP000655225"/>
    </source>
</evidence>
<organism evidence="1 2">
    <name type="scientific">Tetracentron sinense</name>
    <name type="common">Spur-leaf</name>
    <dbReference type="NCBI Taxonomy" id="13715"/>
    <lineage>
        <taxon>Eukaryota</taxon>
        <taxon>Viridiplantae</taxon>
        <taxon>Streptophyta</taxon>
        <taxon>Embryophyta</taxon>
        <taxon>Tracheophyta</taxon>
        <taxon>Spermatophyta</taxon>
        <taxon>Magnoliopsida</taxon>
        <taxon>Trochodendrales</taxon>
        <taxon>Trochodendraceae</taxon>
        <taxon>Tetracentron</taxon>
    </lineage>
</organism>
<dbReference type="PANTHER" id="PTHR14363">
    <property type="entry name" value="HEPARANASE-RELATED"/>
    <property type="match status" value="1"/>
</dbReference>
<dbReference type="PANTHER" id="PTHR14363:SF21">
    <property type="entry name" value="HEPARANASE-LIKE PROTEIN 1"/>
    <property type="match status" value="1"/>
</dbReference>
<proteinExistence type="predicted"/>
<accession>A0A834YGJ7</accession>
<gene>
    <name evidence="1" type="ORF">HHK36_030114</name>
</gene>
<protein>
    <submittedName>
        <fullName evidence="1">Uncharacterized protein</fullName>
    </submittedName>
</protein>
<dbReference type="OrthoDB" id="1727988at2759"/>